<evidence type="ECO:0000256" key="12">
    <source>
        <dbReference type="SAM" id="Phobius"/>
    </source>
</evidence>
<evidence type="ECO:0000256" key="10">
    <source>
        <dbReference type="ARBA" id="ARBA00047554"/>
    </source>
</evidence>
<reference evidence="15" key="2">
    <citation type="submission" date="2025-08" db="UniProtKB">
        <authorList>
            <consortium name="RefSeq"/>
        </authorList>
    </citation>
    <scope>IDENTIFICATION</scope>
    <source>
        <tissue evidence="15">Whole plant</tissue>
    </source>
</reference>
<dbReference type="GO" id="GO:0004729">
    <property type="term" value="F:oxygen-dependent protoporphyrinogen oxidase activity"/>
    <property type="evidence" value="ECO:0007669"/>
    <property type="project" value="UniProtKB-UniRule"/>
</dbReference>
<evidence type="ECO:0000256" key="7">
    <source>
        <dbReference type="ARBA" id="ARBA00023002"/>
    </source>
</evidence>
<dbReference type="RefSeq" id="XP_052118880.1">
    <property type="nucleotide sequence ID" value="XM_052262920.1"/>
</dbReference>
<comment type="catalytic activity">
    <reaction evidence="10 11">
        <text>protoporphyrinogen IX + 3 O2 = protoporphyrin IX + 3 H2O2</text>
        <dbReference type="Rhea" id="RHEA:25576"/>
        <dbReference type="ChEBI" id="CHEBI:15379"/>
        <dbReference type="ChEBI" id="CHEBI:16240"/>
        <dbReference type="ChEBI" id="CHEBI:57306"/>
        <dbReference type="ChEBI" id="CHEBI:57307"/>
        <dbReference type="EC" id="1.3.3.4"/>
    </reaction>
</comment>
<comment type="pathway">
    <text evidence="2 11">Porphyrin-containing compound metabolism; protoporphyrin-IX biosynthesis; protoporphyrin-IX from protoporphyrinogen-IX: step 1/1.</text>
</comment>
<dbReference type="InterPro" id="IPR002937">
    <property type="entry name" value="Amino_oxidase"/>
</dbReference>
<evidence type="ECO:0000256" key="2">
    <source>
        <dbReference type="ARBA" id="ARBA00005073"/>
    </source>
</evidence>
<evidence type="ECO:0000256" key="4">
    <source>
        <dbReference type="ARBA" id="ARBA00012867"/>
    </source>
</evidence>
<feature type="transmembrane region" description="Helical" evidence="12">
    <location>
        <begin position="12"/>
        <end position="33"/>
    </location>
</feature>
<keyword evidence="12" id="KW-1133">Transmembrane helix</keyword>
<evidence type="ECO:0000256" key="9">
    <source>
        <dbReference type="ARBA" id="ARBA00023244"/>
    </source>
</evidence>
<dbReference type="KEGG" id="adu:107492271"/>
<comment type="cofactor">
    <cofactor evidence="11">
        <name>FAD</name>
        <dbReference type="ChEBI" id="CHEBI:57692"/>
    </cofactor>
    <text evidence="11">Binds 1 FAD per subunit.</text>
</comment>
<dbReference type="Proteomes" id="UP000515211">
    <property type="component" value="Chromosome 6"/>
</dbReference>
<dbReference type="Pfam" id="PF01593">
    <property type="entry name" value="Amino_oxidase"/>
    <property type="match status" value="1"/>
</dbReference>
<proteinExistence type="inferred from homology"/>
<keyword evidence="6 11" id="KW-0274">FAD</keyword>
<dbReference type="InterPro" id="IPR050464">
    <property type="entry name" value="Zeta_carotene_desat/Oxidored"/>
</dbReference>
<evidence type="ECO:0000256" key="6">
    <source>
        <dbReference type="ARBA" id="ARBA00022827"/>
    </source>
</evidence>
<dbReference type="GO" id="GO:0009534">
    <property type="term" value="C:chloroplast thylakoid"/>
    <property type="evidence" value="ECO:0007669"/>
    <property type="project" value="TreeGrafter"/>
</dbReference>
<evidence type="ECO:0000313" key="15">
    <source>
        <dbReference type="RefSeq" id="XP_052118880.1"/>
    </source>
</evidence>
<comment type="similarity">
    <text evidence="3 11">Belongs to the protoporphyrinogen/coproporphyrinogen oxidase family. Protoporphyrinogen oxidase subfamily.</text>
</comment>
<feature type="transmembrane region" description="Helical" evidence="12">
    <location>
        <begin position="248"/>
        <end position="278"/>
    </location>
</feature>
<dbReference type="Gene3D" id="3.50.50.60">
    <property type="entry name" value="FAD/NAD(P)-binding domain"/>
    <property type="match status" value="1"/>
</dbReference>
<dbReference type="InterPro" id="IPR004572">
    <property type="entry name" value="Protoporphyrinogen_oxidase"/>
</dbReference>
<accession>A0A9C6WUU3</accession>
<dbReference type="SUPFAM" id="SSF51905">
    <property type="entry name" value="FAD/NAD(P)-binding domain"/>
    <property type="match status" value="1"/>
</dbReference>
<dbReference type="PANTHER" id="PTHR42923:SF3">
    <property type="entry name" value="PROTOPORPHYRINOGEN OXIDASE"/>
    <property type="match status" value="1"/>
</dbReference>
<sequence length="287" mass="32430">MRKTANEMMSICYSYGLFHLSFTGIVPVIYIGYSPLSWNGHGHGSELLTIPIPKLSITIRRHCTAINSATLDCVVVGGGITDLSSNHSIPNVVLTGRLSLERRSQQLPTLRFYDQFLDHEESVQEFVCRNLDDEVFERLIEPFCLGVYAAELSLSMKAAYGKIWKLEQNGGSIIGGSFKAIQERNKSSCRHLPKPKGQTVGSFRKGMGMLPEAISARLSNKVKLSWKLSSINRVESEHCCALHPLVSFLSWIIFIIYAMVVLLVESFYIVFDIIRFYLFFYRVATRM</sequence>
<keyword evidence="12" id="KW-0472">Membrane</keyword>
<dbReference type="InterPro" id="IPR036188">
    <property type="entry name" value="FAD/NAD-bd_sf"/>
</dbReference>
<keyword evidence="7 11" id="KW-0560">Oxidoreductase</keyword>
<evidence type="ECO:0000259" key="13">
    <source>
        <dbReference type="Pfam" id="PF01593"/>
    </source>
</evidence>
<feature type="domain" description="Amine oxidase" evidence="13">
    <location>
        <begin position="117"/>
        <end position="236"/>
    </location>
</feature>
<keyword evidence="14" id="KW-1185">Reference proteome</keyword>
<evidence type="ECO:0000256" key="5">
    <source>
        <dbReference type="ARBA" id="ARBA00022630"/>
    </source>
</evidence>
<dbReference type="NCBIfam" id="TIGR00562">
    <property type="entry name" value="proto_IX_ox"/>
    <property type="match status" value="1"/>
</dbReference>
<comment type="subcellular location">
    <subcellularLocation>
        <location evidence="11">Plastid</location>
        <location evidence="11">Chloroplast</location>
    </subcellularLocation>
</comment>
<organism evidence="14 15">
    <name type="scientific">Arachis duranensis</name>
    <name type="common">Wild peanut</name>
    <dbReference type="NCBI Taxonomy" id="130453"/>
    <lineage>
        <taxon>Eukaryota</taxon>
        <taxon>Viridiplantae</taxon>
        <taxon>Streptophyta</taxon>
        <taxon>Embryophyta</taxon>
        <taxon>Tracheophyta</taxon>
        <taxon>Spermatophyta</taxon>
        <taxon>Magnoliopsida</taxon>
        <taxon>eudicotyledons</taxon>
        <taxon>Gunneridae</taxon>
        <taxon>Pentapetalae</taxon>
        <taxon>rosids</taxon>
        <taxon>fabids</taxon>
        <taxon>Fabales</taxon>
        <taxon>Fabaceae</taxon>
        <taxon>Papilionoideae</taxon>
        <taxon>50 kb inversion clade</taxon>
        <taxon>dalbergioids sensu lato</taxon>
        <taxon>Dalbergieae</taxon>
        <taxon>Pterocarpus clade</taxon>
        <taxon>Arachis</taxon>
    </lineage>
</organism>
<dbReference type="GeneID" id="107492271"/>
<reference evidence="14" key="1">
    <citation type="journal article" date="2016" name="Nat. Genet.">
        <title>The genome sequences of Arachis duranensis and Arachis ipaensis, the diploid ancestors of cultivated peanut.</title>
        <authorList>
            <person name="Bertioli D.J."/>
            <person name="Cannon S.B."/>
            <person name="Froenicke L."/>
            <person name="Huang G."/>
            <person name="Farmer A.D."/>
            <person name="Cannon E.K."/>
            <person name="Liu X."/>
            <person name="Gao D."/>
            <person name="Clevenger J."/>
            <person name="Dash S."/>
            <person name="Ren L."/>
            <person name="Moretzsohn M.C."/>
            <person name="Shirasawa K."/>
            <person name="Huang W."/>
            <person name="Vidigal B."/>
            <person name="Abernathy B."/>
            <person name="Chu Y."/>
            <person name="Niederhuth C.E."/>
            <person name="Umale P."/>
            <person name="Araujo A.C."/>
            <person name="Kozik A."/>
            <person name="Kim K.D."/>
            <person name="Burow M.D."/>
            <person name="Varshney R.K."/>
            <person name="Wang X."/>
            <person name="Zhang X."/>
            <person name="Barkley N."/>
            <person name="Guimaraes P.M."/>
            <person name="Isobe S."/>
            <person name="Guo B."/>
            <person name="Liao B."/>
            <person name="Stalker H.T."/>
            <person name="Schmitz R.J."/>
            <person name="Scheffler B.E."/>
            <person name="Leal-Bertioli S.C."/>
            <person name="Xun X."/>
            <person name="Jackson S.A."/>
            <person name="Michelmore R."/>
            <person name="Ozias-Akins P."/>
        </authorList>
    </citation>
    <scope>NUCLEOTIDE SEQUENCE [LARGE SCALE GENOMIC DNA]</scope>
    <source>
        <strain evidence="14">cv. V14167</strain>
    </source>
</reference>
<dbReference type="AlphaFoldDB" id="A0A9C6WUU3"/>
<dbReference type="EC" id="1.3.3.4" evidence="4 11"/>
<name>A0A9C6WUU3_ARADU</name>
<keyword evidence="9 11" id="KW-0627">Porphyrin biosynthesis</keyword>
<dbReference type="PANTHER" id="PTHR42923">
    <property type="entry name" value="PROTOPORPHYRINOGEN OXIDASE"/>
    <property type="match status" value="1"/>
</dbReference>
<comment type="function">
    <text evidence="1 11">Catalyzes the 6-electron oxidation of protoporphyrinogen-IX to form protoporphyrin-IX.</text>
</comment>
<gene>
    <name evidence="15" type="primary">LOC107492271</name>
</gene>
<keyword evidence="5 11" id="KW-0285">Flavoprotein</keyword>
<keyword evidence="12" id="KW-0812">Transmembrane</keyword>
<evidence type="ECO:0000256" key="1">
    <source>
        <dbReference type="ARBA" id="ARBA00002600"/>
    </source>
</evidence>
<dbReference type="GO" id="GO:0006782">
    <property type="term" value="P:protoporphyrinogen IX biosynthetic process"/>
    <property type="evidence" value="ECO:0007669"/>
    <property type="project" value="UniProtKB-UniRule"/>
</dbReference>
<evidence type="ECO:0000313" key="14">
    <source>
        <dbReference type="Proteomes" id="UP000515211"/>
    </source>
</evidence>
<evidence type="ECO:0000256" key="11">
    <source>
        <dbReference type="RuleBase" id="RU367069"/>
    </source>
</evidence>
<protein>
    <recommendedName>
        <fullName evidence="4 11">Protoporphyrinogen oxidase</fullName>
        <ecNumber evidence="4 11">1.3.3.4</ecNumber>
    </recommendedName>
</protein>
<evidence type="ECO:0000256" key="8">
    <source>
        <dbReference type="ARBA" id="ARBA00023133"/>
    </source>
</evidence>
<keyword evidence="8 11" id="KW-0350">Heme biosynthesis</keyword>
<evidence type="ECO:0000256" key="3">
    <source>
        <dbReference type="ARBA" id="ARBA00010551"/>
    </source>
</evidence>